<dbReference type="InterPro" id="IPR024923">
    <property type="entry name" value="PG_synth_SpoVB"/>
</dbReference>
<feature type="transmembrane region" description="Helical" evidence="6">
    <location>
        <begin position="125"/>
        <end position="145"/>
    </location>
</feature>
<feature type="transmembrane region" description="Helical" evidence="6">
    <location>
        <begin position="409"/>
        <end position="433"/>
    </location>
</feature>
<evidence type="ECO:0000256" key="1">
    <source>
        <dbReference type="ARBA" id="ARBA00004651"/>
    </source>
</evidence>
<keyword evidence="2" id="KW-1003">Cell membrane</keyword>
<feature type="transmembrane region" description="Helical" evidence="6">
    <location>
        <begin position="201"/>
        <end position="220"/>
    </location>
</feature>
<protein>
    <submittedName>
        <fullName evidence="7">Polysaccharide biosynthesis protein</fullName>
    </submittedName>
</protein>
<dbReference type="CDD" id="cd13124">
    <property type="entry name" value="MATE_SpoVB_like"/>
    <property type="match status" value="1"/>
</dbReference>
<comment type="subcellular location">
    <subcellularLocation>
        <location evidence="1">Cell membrane</location>
        <topology evidence="1">Multi-pass membrane protein</topology>
    </subcellularLocation>
</comment>
<dbReference type="Proteomes" id="UP000448943">
    <property type="component" value="Unassembled WGS sequence"/>
</dbReference>
<feature type="transmembrane region" description="Helical" evidence="6">
    <location>
        <begin position="85"/>
        <end position="105"/>
    </location>
</feature>
<evidence type="ECO:0000256" key="2">
    <source>
        <dbReference type="ARBA" id="ARBA00022475"/>
    </source>
</evidence>
<dbReference type="InterPro" id="IPR050833">
    <property type="entry name" value="Poly_Biosynth_Transport"/>
</dbReference>
<feature type="transmembrane region" description="Helical" evidence="6">
    <location>
        <begin position="497"/>
        <end position="518"/>
    </location>
</feature>
<evidence type="ECO:0000256" key="6">
    <source>
        <dbReference type="SAM" id="Phobius"/>
    </source>
</evidence>
<keyword evidence="8" id="KW-1185">Reference proteome</keyword>
<dbReference type="EMBL" id="SIJB01000018">
    <property type="protein sequence ID" value="NBI28881.1"/>
    <property type="molecule type" value="Genomic_DNA"/>
</dbReference>
<dbReference type="PANTHER" id="PTHR30250">
    <property type="entry name" value="PST FAMILY PREDICTED COLANIC ACID TRANSPORTER"/>
    <property type="match status" value="1"/>
</dbReference>
<feature type="transmembrane region" description="Helical" evidence="6">
    <location>
        <begin position="373"/>
        <end position="397"/>
    </location>
</feature>
<keyword evidence="5 6" id="KW-0472">Membrane</keyword>
<keyword evidence="3 6" id="KW-0812">Transmembrane</keyword>
<evidence type="ECO:0000256" key="3">
    <source>
        <dbReference type="ARBA" id="ARBA00022692"/>
    </source>
</evidence>
<gene>
    <name evidence="7" type="ORF">ERL59_07910</name>
</gene>
<feature type="transmembrane region" description="Helical" evidence="6">
    <location>
        <begin position="160"/>
        <end position="180"/>
    </location>
</feature>
<dbReference type="GO" id="GO:0005886">
    <property type="term" value="C:plasma membrane"/>
    <property type="evidence" value="ECO:0007669"/>
    <property type="project" value="UniProtKB-SubCell"/>
</dbReference>
<evidence type="ECO:0000256" key="5">
    <source>
        <dbReference type="ARBA" id="ARBA00023136"/>
    </source>
</evidence>
<organism evidence="7 8">
    <name type="scientific">Chengkuizengella marina</name>
    <dbReference type="NCBI Taxonomy" id="2507566"/>
    <lineage>
        <taxon>Bacteria</taxon>
        <taxon>Bacillati</taxon>
        <taxon>Bacillota</taxon>
        <taxon>Bacilli</taxon>
        <taxon>Bacillales</taxon>
        <taxon>Paenibacillaceae</taxon>
        <taxon>Chengkuizengella</taxon>
    </lineage>
</organism>
<feature type="transmembrane region" description="Helical" evidence="6">
    <location>
        <begin position="226"/>
        <end position="248"/>
    </location>
</feature>
<feature type="transmembrane region" description="Helical" evidence="6">
    <location>
        <begin position="341"/>
        <end position="361"/>
    </location>
</feature>
<feature type="transmembrane region" description="Helical" evidence="6">
    <location>
        <begin position="440"/>
        <end position="460"/>
    </location>
</feature>
<sequence>MFKNAFCRKSETTGNLLLWLVNIYFHDRFLIYYSGRKVTLSKKDSLIKGTIVLAIAAFIARFLGLFQKVPLQNMLGDTGMATFNIANSIYFLLLMIATAGVPVAISKLVSERVAIGKFAEAHRIYVASIKFAIFAGLFMTALLWFASDYYATNIAEDKDAVLAIRALAPALLFFPVIAIMRGYFQGRQQMMGNGISQIVEQIVRVIVSVGLVSLFLFIGISKKVAIAGATFGGVVGGIAALIVLLFYWRKLKKQDSKDQQLHKTNDKKLEASESLTYRKIYAMIFKISGPVILIAIIVPAINFIDSSTVISLLEGKLGYDGAKEMLGILQSRAQPLAGLPIIFSIAISQSILPIISSAYAKKDQLVLNRQTSLALRMSILFSMPIILVICIAAEPINGLLFKNTVGTSVIIYLTASTIFQVLMMTSGTILMGLGQFKRPMIHVSIGVLLKVAGNFLLAPWLGIDGIILSTAISFSIVMILNLSYLKQTVSYTVLGKKWIGTIVSSILLIGVGYLIILFNESIVQYSIDRITYLVHSLILGPIIGILYLLFMIKFRVITENDIRHLPGKAQKVMEKVLRIINR</sequence>
<feature type="transmembrane region" description="Helical" evidence="6">
    <location>
        <begin position="280"/>
        <end position="304"/>
    </location>
</feature>
<dbReference type="Pfam" id="PF01943">
    <property type="entry name" value="Polysacc_synt"/>
    <property type="match status" value="1"/>
</dbReference>
<dbReference type="PIRSF" id="PIRSF038958">
    <property type="entry name" value="PG_synth_SpoVB"/>
    <property type="match status" value="1"/>
</dbReference>
<keyword evidence="4 6" id="KW-1133">Transmembrane helix</keyword>
<dbReference type="InterPro" id="IPR002797">
    <property type="entry name" value="Polysacc_synth"/>
</dbReference>
<evidence type="ECO:0000313" key="7">
    <source>
        <dbReference type="EMBL" id="NBI28881.1"/>
    </source>
</evidence>
<evidence type="ECO:0000256" key="4">
    <source>
        <dbReference type="ARBA" id="ARBA00022989"/>
    </source>
</evidence>
<name>A0A6N9PZD5_9BACL</name>
<dbReference type="PANTHER" id="PTHR30250:SF21">
    <property type="entry name" value="LIPID II FLIPPASE MURJ"/>
    <property type="match status" value="1"/>
</dbReference>
<feature type="transmembrane region" description="Helical" evidence="6">
    <location>
        <begin position="530"/>
        <end position="550"/>
    </location>
</feature>
<reference evidence="7 8" key="1">
    <citation type="submission" date="2019-01" db="EMBL/GenBank/DDBJ databases">
        <title>Chengkuizengella sp. nov., isolated from deep-sea sediment of East Pacific Ocean.</title>
        <authorList>
            <person name="Yang J."/>
            <person name="Lai Q."/>
            <person name="Shao Z."/>
        </authorList>
    </citation>
    <scope>NUCLEOTIDE SEQUENCE [LARGE SCALE GENOMIC DNA]</scope>
    <source>
        <strain evidence="7 8">YPA3-1-1</strain>
    </source>
</reference>
<evidence type="ECO:0000313" key="8">
    <source>
        <dbReference type="Proteomes" id="UP000448943"/>
    </source>
</evidence>
<feature type="transmembrane region" description="Helical" evidence="6">
    <location>
        <begin position="466"/>
        <end position="485"/>
    </location>
</feature>
<comment type="caution">
    <text evidence="7">The sequence shown here is derived from an EMBL/GenBank/DDBJ whole genome shotgun (WGS) entry which is preliminary data.</text>
</comment>
<accession>A0A6N9PZD5</accession>
<dbReference type="AlphaFoldDB" id="A0A6N9PZD5"/>
<feature type="transmembrane region" description="Helical" evidence="6">
    <location>
        <begin position="46"/>
        <end position="65"/>
    </location>
</feature>
<proteinExistence type="predicted"/>